<dbReference type="Pfam" id="PF05729">
    <property type="entry name" value="NACHT"/>
    <property type="match status" value="1"/>
</dbReference>
<dbReference type="EMBL" id="RBDX01000006">
    <property type="protein sequence ID" value="RKN10042.1"/>
    <property type="molecule type" value="Genomic_DNA"/>
</dbReference>
<evidence type="ECO:0000259" key="3">
    <source>
        <dbReference type="PROSITE" id="PS50837"/>
    </source>
</evidence>
<name>A0A3A9WBK4_9ACTN</name>
<dbReference type="PANTHER" id="PTHR46844:SF1">
    <property type="entry name" value="SLR5058 PROTEIN"/>
    <property type="match status" value="1"/>
</dbReference>
<sequence>MGLRLASAAVAPLVKKLFTQTPPGAGLVDKPVRITALVSFRGEKRTVVERDLTKVAKALVERVEPEGPPLERDEKARIAAELVATLLALGDLTMDDVQAVQLGHRELAARLLAVGEEAGRGRDLPTRGAEELFHGLLDAACLHILDFFTKRSTFVARTLVEQSRRLDRLVRTVDLLVERLGDRTAEDAAFERRYAAYVRGEHGTLTIYGLDLAQSREWPLDDAYLSLETHRPDRLEDGGLAEGAPQRAERALSGLDRVLLRGHAGSGKTTLVQWLAVSATRQDVAEDLEHLVGRVPFVLTMRTLTRAGGPLPDPERFLAAVDCPLVSAQPGGWADRVLMAGRGLLLVDGIDEVPESEREGVRRWLRRLGTTYPGNLWLVTARPSAVREDWLHTLGFTELSLAPMGHNDLHAFVHRWHRAVGAAPEAADALLDLVQGRGDLATLATNPLMCALICALHRERNGYLPRGRKALYDAALSLLLERRDRERPDPPRVDVDLDADTLVSLLQQLANWLIINGRSEMSAEVAVAQLAQSLPLIHRGDRLGPATAVLRHLVERSGVLREPVEGAVDFVHRTFQDYLGARYLVEWHHFPALVAHAHEDQWEDVIRMAVAHAQPVQRAELLIQLVERGDAEPEHRVRLHLVAMACLEHATQLSPDVRAEVTARAHALLPPRTRNESRALAGVGQVVLDLLPGPEEVTDDEADAVVFAATRVGADTALSRLRPFRSSATGSVRHLLSVNWQRFDTRRYFDEILRHLPDDEALIRFARTDEELRLLSGLDAMRNVDLSGDFTEAAIVEALAGHPLDRIALRSCPALHDIAWVDRFPSLTDVLVDTCQGITDLAPLADTGVHRLSLYNDEAPAVMRGLDGLDRLAHLAIGSLTRLETLAELPGAAELDSLTLPEDVPDLGGIDAWPTLTQLCLHFTTRGFRRAEWRAVAALPRLEHLVLHAGALRSLADHGVELPRIRFLQFFPADPEEPIPVDDVARVAAAFPGVTTLLFNTDPADFAPLAALPELGTVRTFPPSARRNVPDHIEVIAPPAPRY</sequence>
<dbReference type="Proteomes" id="UP000275024">
    <property type="component" value="Unassembled WGS sequence"/>
</dbReference>
<dbReference type="InterPro" id="IPR027417">
    <property type="entry name" value="P-loop_NTPase"/>
</dbReference>
<keyword evidence="1" id="KW-0547">Nucleotide-binding</keyword>
<dbReference type="InterPro" id="IPR032675">
    <property type="entry name" value="LRR_dom_sf"/>
</dbReference>
<evidence type="ECO:0000313" key="6">
    <source>
        <dbReference type="Proteomes" id="UP000268652"/>
    </source>
</evidence>
<dbReference type="Pfam" id="PF22733">
    <property type="entry name" value="NNH1"/>
    <property type="match status" value="1"/>
</dbReference>
<dbReference type="InterPro" id="IPR007111">
    <property type="entry name" value="NACHT_NTPase"/>
</dbReference>
<gene>
    <name evidence="5" type="ORF">D7318_10850</name>
    <name evidence="4" type="ORF">D7319_09670</name>
</gene>
<evidence type="ECO:0000256" key="2">
    <source>
        <dbReference type="ARBA" id="ARBA00022840"/>
    </source>
</evidence>
<evidence type="ECO:0000313" key="5">
    <source>
        <dbReference type="EMBL" id="RKN24384.1"/>
    </source>
</evidence>
<dbReference type="PANTHER" id="PTHR46844">
    <property type="entry name" value="SLR5058 PROTEIN"/>
    <property type="match status" value="1"/>
</dbReference>
<evidence type="ECO:0000256" key="1">
    <source>
        <dbReference type="ARBA" id="ARBA00022741"/>
    </source>
</evidence>
<dbReference type="SUPFAM" id="SSF52540">
    <property type="entry name" value="P-loop containing nucleoside triphosphate hydrolases"/>
    <property type="match status" value="1"/>
</dbReference>
<dbReference type="EMBL" id="RBDY01000006">
    <property type="protein sequence ID" value="RKN24384.1"/>
    <property type="molecule type" value="Genomic_DNA"/>
</dbReference>
<comment type="caution">
    <text evidence="4">The sequence shown here is derived from an EMBL/GenBank/DDBJ whole genome shotgun (WGS) entry which is preliminary data.</text>
</comment>
<reference evidence="6 7" key="1">
    <citation type="submission" date="2018-09" db="EMBL/GenBank/DDBJ databases">
        <title>Streptomyces sp. nov. DS1-2, an endophytic actinomycete isolated from roots of Dendrobium scabrilingue.</title>
        <authorList>
            <person name="Kuncharoen N."/>
            <person name="Kudo T."/>
            <person name="Ohkuma M."/>
            <person name="Yuki M."/>
            <person name="Tanasupawat S."/>
        </authorList>
    </citation>
    <scope>NUCLEOTIDE SEQUENCE [LARGE SCALE GENOMIC DNA]</scope>
    <source>
        <strain evidence="4 7">AZ1-7</strain>
        <strain evidence="5 6">DS1-2</strain>
    </source>
</reference>
<dbReference type="Gene3D" id="3.40.50.300">
    <property type="entry name" value="P-loop containing nucleotide triphosphate hydrolases"/>
    <property type="match status" value="1"/>
</dbReference>
<keyword evidence="2" id="KW-0067">ATP-binding</keyword>
<dbReference type="InterPro" id="IPR054547">
    <property type="entry name" value="NNH1"/>
</dbReference>
<accession>A0A3A9WBK4</accession>
<dbReference type="AlphaFoldDB" id="A0A3A9WBK4"/>
<proteinExistence type="predicted"/>
<organism evidence="4 7">
    <name type="scientific">Streptomyces radicis</name>
    <dbReference type="NCBI Taxonomy" id="1750517"/>
    <lineage>
        <taxon>Bacteria</taxon>
        <taxon>Bacillati</taxon>
        <taxon>Actinomycetota</taxon>
        <taxon>Actinomycetes</taxon>
        <taxon>Kitasatosporales</taxon>
        <taxon>Streptomycetaceae</taxon>
        <taxon>Streptomyces</taxon>
    </lineage>
</organism>
<feature type="domain" description="NACHT" evidence="3">
    <location>
        <begin position="256"/>
        <end position="586"/>
    </location>
</feature>
<dbReference type="Gene3D" id="3.80.10.10">
    <property type="entry name" value="Ribonuclease Inhibitor"/>
    <property type="match status" value="1"/>
</dbReference>
<protein>
    <submittedName>
        <fullName evidence="4">NACHT domain-containing protein</fullName>
    </submittedName>
</protein>
<evidence type="ECO:0000313" key="4">
    <source>
        <dbReference type="EMBL" id="RKN10042.1"/>
    </source>
</evidence>
<keyword evidence="6" id="KW-1185">Reference proteome</keyword>
<dbReference type="GO" id="GO:0005524">
    <property type="term" value="F:ATP binding"/>
    <property type="evidence" value="ECO:0007669"/>
    <property type="project" value="UniProtKB-KW"/>
</dbReference>
<dbReference type="PROSITE" id="PS50837">
    <property type="entry name" value="NACHT"/>
    <property type="match status" value="1"/>
</dbReference>
<dbReference type="Proteomes" id="UP000268652">
    <property type="component" value="Unassembled WGS sequence"/>
</dbReference>
<evidence type="ECO:0000313" key="7">
    <source>
        <dbReference type="Proteomes" id="UP000275024"/>
    </source>
</evidence>